<comment type="caution">
    <text evidence="1">The sequence shown here is derived from an EMBL/GenBank/DDBJ whole genome shotgun (WGS) entry which is preliminary data.</text>
</comment>
<sequence length="116" mass="12717">MTTIKKLPTPLPSLLTAALGHSTNSFHHNTPTAPLQNTLLLYTPPLHSHLVLRRYSSSRHPSVTTAPLILTPLSSSHSLCPPCYTSGVDESSLDILASFVHKLLAHYRQVDVAMKR</sequence>
<organism evidence="1 2">
    <name type="scientific">Portunus trituberculatus</name>
    <name type="common">Swimming crab</name>
    <name type="synonym">Neptunus trituberculatus</name>
    <dbReference type="NCBI Taxonomy" id="210409"/>
    <lineage>
        <taxon>Eukaryota</taxon>
        <taxon>Metazoa</taxon>
        <taxon>Ecdysozoa</taxon>
        <taxon>Arthropoda</taxon>
        <taxon>Crustacea</taxon>
        <taxon>Multicrustacea</taxon>
        <taxon>Malacostraca</taxon>
        <taxon>Eumalacostraca</taxon>
        <taxon>Eucarida</taxon>
        <taxon>Decapoda</taxon>
        <taxon>Pleocyemata</taxon>
        <taxon>Brachyura</taxon>
        <taxon>Eubrachyura</taxon>
        <taxon>Portunoidea</taxon>
        <taxon>Portunidae</taxon>
        <taxon>Portuninae</taxon>
        <taxon>Portunus</taxon>
    </lineage>
</organism>
<dbReference type="EMBL" id="VSRR010056987">
    <property type="protein sequence ID" value="MPC81452.1"/>
    <property type="molecule type" value="Genomic_DNA"/>
</dbReference>
<evidence type="ECO:0000313" key="1">
    <source>
        <dbReference type="EMBL" id="MPC81452.1"/>
    </source>
</evidence>
<evidence type="ECO:0000313" key="2">
    <source>
        <dbReference type="Proteomes" id="UP000324222"/>
    </source>
</evidence>
<gene>
    <name evidence="1" type="ORF">E2C01_076069</name>
</gene>
<dbReference type="AlphaFoldDB" id="A0A5B7IC99"/>
<protein>
    <submittedName>
        <fullName evidence="1">Uncharacterized protein</fullName>
    </submittedName>
</protein>
<keyword evidence="2" id="KW-1185">Reference proteome</keyword>
<reference evidence="1 2" key="1">
    <citation type="submission" date="2019-05" db="EMBL/GenBank/DDBJ databases">
        <title>Another draft genome of Portunus trituberculatus and its Hox gene families provides insights of decapod evolution.</title>
        <authorList>
            <person name="Jeong J.-H."/>
            <person name="Song I."/>
            <person name="Kim S."/>
            <person name="Choi T."/>
            <person name="Kim D."/>
            <person name="Ryu S."/>
            <person name="Kim W."/>
        </authorList>
    </citation>
    <scope>NUCLEOTIDE SEQUENCE [LARGE SCALE GENOMIC DNA]</scope>
    <source>
        <tissue evidence="1">Muscle</tissue>
    </source>
</reference>
<dbReference type="Proteomes" id="UP000324222">
    <property type="component" value="Unassembled WGS sequence"/>
</dbReference>
<proteinExistence type="predicted"/>
<name>A0A5B7IC99_PORTR</name>
<accession>A0A5B7IC99</accession>